<dbReference type="Gene3D" id="1.10.10.10">
    <property type="entry name" value="Winged helix-like DNA-binding domain superfamily/Winged helix DNA-binding domain"/>
    <property type="match status" value="1"/>
</dbReference>
<keyword evidence="1" id="KW-0805">Transcription regulation</keyword>
<feature type="domain" description="HTH gntR-type" evidence="5">
    <location>
        <begin position="7"/>
        <end position="74"/>
    </location>
</feature>
<name>A0ABW4R5H1_9RHOB</name>
<evidence type="ECO:0000313" key="7">
    <source>
        <dbReference type="Proteomes" id="UP001597213"/>
    </source>
</evidence>
<comment type="caution">
    <text evidence="6">The sequence shown here is derived from an EMBL/GenBank/DDBJ whole genome shotgun (WGS) entry which is preliminary data.</text>
</comment>
<dbReference type="InterPro" id="IPR036388">
    <property type="entry name" value="WH-like_DNA-bd_sf"/>
</dbReference>
<proteinExistence type="predicted"/>
<evidence type="ECO:0000313" key="6">
    <source>
        <dbReference type="EMBL" id="MFD1880995.1"/>
    </source>
</evidence>
<dbReference type="SUPFAM" id="SSF46785">
    <property type="entry name" value="Winged helix' DNA-binding domain"/>
    <property type="match status" value="1"/>
</dbReference>
<dbReference type="Proteomes" id="UP001597213">
    <property type="component" value="Unassembled WGS sequence"/>
</dbReference>
<evidence type="ECO:0000256" key="4">
    <source>
        <dbReference type="SAM" id="MobiDB-lite"/>
    </source>
</evidence>
<evidence type="ECO:0000259" key="5">
    <source>
        <dbReference type="PROSITE" id="PS50949"/>
    </source>
</evidence>
<dbReference type="PROSITE" id="PS50949">
    <property type="entry name" value="HTH_GNTR"/>
    <property type="match status" value="1"/>
</dbReference>
<accession>A0ABW4R5H1</accession>
<dbReference type="RefSeq" id="WP_379140489.1">
    <property type="nucleotide sequence ID" value="NZ_JBHUEN010000013.1"/>
</dbReference>
<dbReference type="InterPro" id="IPR008920">
    <property type="entry name" value="TF_FadR/GntR_C"/>
</dbReference>
<evidence type="ECO:0000256" key="2">
    <source>
        <dbReference type="ARBA" id="ARBA00023125"/>
    </source>
</evidence>
<dbReference type="SUPFAM" id="SSF48008">
    <property type="entry name" value="GntR ligand-binding domain-like"/>
    <property type="match status" value="1"/>
</dbReference>
<dbReference type="PANTHER" id="PTHR43537:SF50">
    <property type="entry name" value="TRANSCRIPTIONAL REGULATORY PROTEIN"/>
    <property type="match status" value="1"/>
</dbReference>
<evidence type="ECO:0000256" key="3">
    <source>
        <dbReference type="ARBA" id="ARBA00023163"/>
    </source>
</evidence>
<keyword evidence="3" id="KW-0804">Transcription</keyword>
<evidence type="ECO:0000256" key="1">
    <source>
        <dbReference type="ARBA" id="ARBA00023015"/>
    </source>
</evidence>
<dbReference type="Gene3D" id="1.20.120.530">
    <property type="entry name" value="GntR ligand-binding domain-like"/>
    <property type="match status" value="1"/>
</dbReference>
<keyword evidence="2" id="KW-0238">DNA-binding</keyword>
<reference evidence="7" key="1">
    <citation type="journal article" date="2019" name="Int. J. Syst. Evol. Microbiol.">
        <title>The Global Catalogue of Microorganisms (GCM) 10K type strain sequencing project: providing services to taxonomists for standard genome sequencing and annotation.</title>
        <authorList>
            <consortium name="The Broad Institute Genomics Platform"/>
            <consortium name="The Broad Institute Genome Sequencing Center for Infectious Disease"/>
            <person name="Wu L."/>
            <person name="Ma J."/>
        </authorList>
    </citation>
    <scope>NUCLEOTIDE SEQUENCE [LARGE SCALE GENOMIC DNA]</scope>
    <source>
        <strain evidence="7">CCUG 56029</strain>
    </source>
</reference>
<dbReference type="CDD" id="cd07377">
    <property type="entry name" value="WHTH_GntR"/>
    <property type="match status" value="1"/>
</dbReference>
<dbReference type="InterPro" id="IPR011711">
    <property type="entry name" value="GntR_C"/>
</dbReference>
<keyword evidence="7" id="KW-1185">Reference proteome</keyword>
<dbReference type="Pfam" id="PF07729">
    <property type="entry name" value="FCD"/>
    <property type="match status" value="1"/>
</dbReference>
<dbReference type="InterPro" id="IPR036390">
    <property type="entry name" value="WH_DNA-bd_sf"/>
</dbReference>
<dbReference type="SMART" id="SM00345">
    <property type="entry name" value="HTH_GNTR"/>
    <property type="match status" value="1"/>
</dbReference>
<protein>
    <submittedName>
        <fullName evidence="6">GntR family transcriptional regulator</fullName>
    </submittedName>
</protein>
<feature type="region of interest" description="Disordered" evidence="4">
    <location>
        <begin position="217"/>
        <end position="241"/>
    </location>
</feature>
<sequence length="241" mass="26468">MSDRGDPTYPANLARQLRREILIGDLPPGSPIKERDHAARLGVSRTPLREAVRILSQEGLVILRPLRSPVVADPGLQEVLDEIVVLRQLEMFSGELACLRATEPEIDAILDLNARVAAEHATGDKLDVFDLDMQMHRNIVAAAHNPALARTHGEYLARLWRIRFISASQRTDSARVLADHAGMAQALRARDGATMMRHIRSHFDGFIRNVERHFAPDAASGPANARETAGGPGQPVKLGRA</sequence>
<dbReference type="SMART" id="SM00895">
    <property type="entry name" value="FCD"/>
    <property type="match status" value="1"/>
</dbReference>
<dbReference type="PANTHER" id="PTHR43537">
    <property type="entry name" value="TRANSCRIPTIONAL REGULATOR, GNTR FAMILY"/>
    <property type="match status" value="1"/>
</dbReference>
<organism evidence="6 7">
    <name type="scientific">Paracoccus pacificus</name>
    <dbReference type="NCBI Taxonomy" id="1463598"/>
    <lineage>
        <taxon>Bacteria</taxon>
        <taxon>Pseudomonadati</taxon>
        <taxon>Pseudomonadota</taxon>
        <taxon>Alphaproteobacteria</taxon>
        <taxon>Rhodobacterales</taxon>
        <taxon>Paracoccaceae</taxon>
        <taxon>Paracoccus</taxon>
    </lineage>
</organism>
<dbReference type="Pfam" id="PF00392">
    <property type="entry name" value="GntR"/>
    <property type="match status" value="1"/>
</dbReference>
<dbReference type="InterPro" id="IPR000524">
    <property type="entry name" value="Tscrpt_reg_HTH_GntR"/>
</dbReference>
<gene>
    <name evidence="6" type="ORF">ACFSCT_04615</name>
</gene>
<dbReference type="EMBL" id="JBHUEN010000013">
    <property type="protein sequence ID" value="MFD1880995.1"/>
    <property type="molecule type" value="Genomic_DNA"/>
</dbReference>
<dbReference type="PRINTS" id="PR00035">
    <property type="entry name" value="HTHGNTR"/>
</dbReference>